<dbReference type="Proteomes" id="UP000298631">
    <property type="component" value="Chromosome"/>
</dbReference>
<dbReference type="PANTHER" id="PTHR33164">
    <property type="entry name" value="TRANSCRIPTIONAL REGULATOR, MARR FAMILY"/>
    <property type="match status" value="1"/>
</dbReference>
<dbReference type="RefSeq" id="WP_137192075.1">
    <property type="nucleotide sequence ID" value="NZ_CP039964.1"/>
</dbReference>
<dbReference type="InterPro" id="IPR000835">
    <property type="entry name" value="HTH_MarR-typ"/>
</dbReference>
<dbReference type="InterPro" id="IPR036390">
    <property type="entry name" value="WH_DNA-bd_sf"/>
</dbReference>
<dbReference type="KEGG" id="pseb:EOK75_00200"/>
<dbReference type="GO" id="GO:0003700">
    <property type="term" value="F:DNA-binding transcription factor activity"/>
    <property type="evidence" value="ECO:0007669"/>
    <property type="project" value="InterPro"/>
</dbReference>
<dbReference type="InterPro" id="IPR036388">
    <property type="entry name" value="WH-like_DNA-bd_sf"/>
</dbReference>
<dbReference type="InterPro" id="IPR039422">
    <property type="entry name" value="MarR/SlyA-like"/>
</dbReference>
<dbReference type="GO" id="GO:0006950">
    <property type="term" value="P:response to stress"/>
    <property type="evidence" value="ECO:0007669"/>
    <property type="project" value="TreeGrafter"/>
</dbReference>
<dbReference type="OrthoDB" id="7063965at2"/>
<dbReference type="PRINTS" id="PR00598">
    <property type="entry name" value="HTHMARR"/>
</dbReference>
<evidence type="ECO:0000313" key="2">
    <source>
        <dbReference type="EMBL" id="QCO54391.1"/>
    </source>
</evidence>
<dbReference type="EMBL" id="CP039964">
    <property type="protein sequence ID" value="QCO54391.1"/>
    <property type="molecule type" value="Genomic_DNA"/>
</dbReference>
<dbReference type="Gene3D" id="1.10.10.10">
    <property type="entry name" value="Winged helix-like DNA-binding domain superfamily/Winged helix DNA-binding domain"/>
    <property type="match status" value="1"/>
</dbReference>
<evidence type="ECO:0000259" key="1">
    <source>
        <dbReference type="PROSITE" id="PS50995"/>
    </source>
</evidence>
<organism evidence="2 3">
    <name type="scientific">Pseudorhodobacter turbinis</name>
    <dbReference type="NCBI Taxonomy" id="2500533"/>
    <lineage>
        <taxon>Bacteria</taxon>
        <taxon>Pseudomonadati</taxon>
        <taxon>Pseudomonadota</taxon>
        <taxon>Alphaproteobacteria</taxon>
        <taxon>Rhodobacterales</taxon>
        <taxon>Paracoccaceae</taxon>
        <taxon>Pseudorhodobacter</taxon>
    </lineage>
</organism>
<name>A0A4P8EC24_9RHOB</name>
<sequence>MNSEPTLRPVAPPQSDSKQLLRVWLQLLKVDKAVQAELRERLRTQFATTLPRFDVMSALYRRKNGLKMSELSRLLMVSNGNVTGIVDRLTTDGLILREAVPGDRRAARARLTAKGRTEFKKQATAHEAWVAELLGGLDKDNCSVALQLLTAARATAIKDKT</sequence>
<dbReference type="SMART" id="SM00347">
    <property type="entry name" value="HTH_MARR"/>
    <property type="match status" value="1"/>
</dbReference>
<dbReference type="SUPFAM" id="SSF46785">
    <property type="entry name" value="Winged helix' DNA-binding domain"/>
    <property type="match status" value="1"/>
</dbReference>
<feature type="domain" description="HTH marR-type" evidence="1">
    <location>
        <begin position="17"/>
        <end position="154"/>
    </location>
</feature>
<protein>
    <submittedName>
        <fullName evidence="2">MarR family transcriptional regulator</fullName>
    </submittedName>
</protein>
<proteinExistence type="predicted"/>
<dbReference type="PANTHER" id="PTHR33164:SF43">
    <property type="entry name" value="HTH-TYPE TRANSCRIPTIONAL REPRESSOR YETL"/>
    <property type="match status" value="1"/>
</dbReference>
<dbReference type="PROSITE" id="PS50995">
    <property type="entry name" value="HTH_MARR_2"/>
    <property type="match status" value="1"/>
</dbReference>
<evidence type="ECO:0000313" key="3">
    <source>
        <dbReference type="Proteomes" id="UP000298631"/>
    </source>
</evidence>
<gene>
    <name evidence="2" type="ORF">EOK75_00200</name>
</gene>
<dbReference type="Pfam" id="PF01047">
    <property type="entry name" value="MarR"/>
    <property type="match status" value="1"/>
</dbReference>
<keyword evidence="3" id="KW-1185">Reference proteome</keyword>
<reference evidence="2 3" key="1">
    <citation type="submission" date="2019-05" db="EMBL/GenBank/DDBJ databases">
        <title>Pseudorhodobacter turbinis sp. nov., isolated from the gut of the Korean turban shell.</title>
        <authorList>
            <person name="Jeong Y.-S."/>
            <person name="Kang W.-R."/>
            <person name="Bae J.-W."/>
        </authorList>
    </citation>
    <scope>NUCLEOTIDE SEQUENCE [LARGE SCALE GENOMIC DNA]</scope>
    <source>
        <strain evidence="2 3">S12M18</strain>
    </source>
</reference>
<accession>A0A4P8EC24</accession>
<dbReference type="AlphaFoldDB" id="A0A4P8EC24"/>